<dbReference type="InterPro" id="IPR036396">
    <property type="entry name" value="Cyt_P450_sf"/>
</dbReference>
<dbReference type="OMA" id="FFGSRWN"/>
<name>C5DLR6_LACTC</name>
<keyword evidence="3 4" id="KW-0408">Iron</keyword>
<evidence type="ECO:0000256" key="1">
    <source>
        <dbReference type="ARBA" id="ARBA00001971"/>
    </source>
</evidence>
<evidence type="ECO:0000256" key="4">
    <source>
        <dbReference type="RuleBase" id="RU000461"/>
    </source>
</evidence>
<keyword evidence="4" id="KW-0560">Oxidoreductase</keyword>
<keyword evidence="4" id="KW-0349">Heme</keyword>
<dbReference type="FunCoup" id="C5DLR6">
    <property type="interactions" value="1555"/>
</dbReference>
<evidence type="ECO:0000256" key="3">
    <source>
        <dbReference type="ARBA" id="ARBA00023004"/>
    </source>
</evidence>
<dbReference type="OrthoDB" id="1470350at2759"/>
<evidence type="ECO:0000256" key="2">
    <source>
        <dbReference type="ARBA" id="ARBA00022723"/>
    </source>
</evidence>
<dbReference type="GO" id="GO:0016705">
    <property type="term" value="F:oxidoreductase activity, acting on paired donors, with incorporation or reduction of molecular oxygen"/>
    <property type="evidence" value="ECO:0007669"/>
    <property type="project" value="InterPro"/>
</dbReference>
<dbReference type="Pfam" id="PF00067">
    <property type="entry name" value="p450"/>
    <property type="match status" value="1"/>
</dbReference>
<dbReference type="AlphaFoldDB" id="C5DLR6"/>
<keyword evidence="2 4" id="KW-0479">Metal-binding</keyword>
<dbReference type="Gene3D" id="1.10.630.10">
    <property type="entry name" value="Cytochrome P450"/>
    <property type="match status" value="1"/>
</dbReference>
<sequence>MDLVILAFLFCLITFGILKIVLPPWNFPRNIPTIPFYVTFLATIWDVDQEDIYEIYLREPLEKYGAVKLYFGSRWNIVVSRPELLAQVFKDEDTFAKSGNHKKIPYGVIAAYTGENVISAHGAIWKTFRRAITPGLQIFDHTPMIKNAEIFCSLISKQLTTSDSDNNEKIHLQSNEQPWELQEKKSGIVLMPELIQRLSLANISEVALGFDIETLTKENSELHVKLKNVKSHIFKSLYLNFPLLDKLPIPSRQRARRFVEDFRECLMEAVETNLLQNYTFEQTAFSSSDLIRSFNKEEISKKQLIDNVVIIMVAGHENPQLLLTTCFYMFAKNQKWQKLVREEVQGCAVENLSELPLLNSFIFECVRMYPPLSQIINRCTSKPCRLGRDIILPRDVYVGYNVLATGRQRSAWGKEAHRFIPERWGDNIDEIMKEWKHRKNTCAMSAFHGGRRACLGEKLALMEVRIAMSAALKGFEWSLAPNWADKVTPAGPLCPAGLKVKFTELA</sequence>
<dbReference type="InterPro" id="IPR017972">
    <property type="entry name" value="Cyt_P450_CS"/>
</dbReference>
<dbReference type="CDD" id="cd11070">
    <property type="entry name" value="CYP56-like"/>
    <property type="match status" value="1"/>
</dbReference>
<dbReference type="PROSITE" id="PS00086">
    <property type="entry name" value="CYTOCHROME_P450"/>
    <property type="match status" value="1"/>
</dbReference>
<dbReference type="PANTHER" id="PTHR24305:SF223">
    <property type="entry name" value="CYTOCHROME P450-DIT2"/>
    <property type="match status" value="1"/>
</dbReference>
<comment type="cofactor">
    <cofactor evidence="1">
        <name>heme</name>
        <dbReference type="ChEBI" id="CHEBI:30413"/>
    </cofactor>
</comment>
<dbReference type="PANTHER" id="PTHR24305">
    <property type="entry name" value="CYTOCHROME P450"/>
    <property type="match status" value="1"/>
</dbReference>
<dbReference type="InterPro" id="IPR050121">
    <property type="entry name" value="Cytochrome_P450_monoxygenase"/>
</dbReference>
<dbReference type="GeneID" id="8293427"/>
<protein>
    <submittedName>
        <fullName evidence="5">KLTH0G02882p</fullName>
    </submittedName>
</protein>
<dbReference type="EMBL" id="CU928171">
    <property type="protein sequence ID" value="CAR24727.1"/>
    <property type="molecule type" value="Genomic_DNA"/>
</dbReference>
<dbReference type="InParanoid" id="C5DLR6"/>
<dbReference type="GO" id="GO:0005506">
    <property type="term" value="F:iron ion binding"/>
    <property type="evidence" value="ECO:0007669"/>
    <property type="project" value="InterPro"/>
</dbReference>
<dbReference type="Proteomes" id="UP000002036">
    <property type="component" value="Chromosome G"/>
</dbReference>
<evidence type="ECO:0000313" key="6">
    <source>
        <dbReference type="Proteomes" id="UP000002036"/>
    </source>
</evidence>
<keyword evidence="4" id="KW-0503">Monooxygenase</keyword>
<gene>
    <name evidence="5" type="ordered locus">KLTH0G02882g</name>
</gene>
<organism evidence="5 6">
    <name type="scientific">Lachancea thermotolerans (strain ATCC 56472 / CBS 6340 / NRRL Y-8284)</name>
    <name type="common">Yeast</name>
    <name type="synonym">Kluyveromyces thermotolerans</name>
    <dbReference type="NCBI Taxonomy" id="559295"/>
    <lineage>
        <taxon>Eukaryota</taxon>
        <taxon>Fungi</taxon>
        <taxon>Dikarya</taxon>
        <taxon>Ascomycota</taxon>
        <taxon>Saccharomycotina</taxon>
        <taxon>Saccharomycetes</taxon>
        <taxon>Saccharomycetales</taxon>
        <taxon>Saccharomycetaceae</taxon>
        <taxon>Lachancea</taxon>
    </lineage>
</organism>
<dbReference type="eggNOG" id="KOG0157">
    <property type="taxonomic scope" value="Eukaryota"/>
</dbReference>
<dbReference type="STRING" id="559295.C5DLR6"/>
<dbReference type="HOGENOM" id="CLU_031576_0_0_1"/>
<dbReference type="RefSeq" id="XP_002555164.1">
    <property type="nucleotide sequence ID" value="XM_002555118.1"/>
</dbReference>
<proteinExistence type="inferred from homology"/>
<dbReference type="KEGG" id="lth:KLTH0G02882g"/>
<dbReference type="GO" id="GO:0020037">
    <property type="term" value="F:heme binding"/>
    <property type="evidence" value="ECO:0007669"/>
    <property type="project" value="InterPro"/>
</dbReference>
<accession>C5DLR6</accession>
<dbReference type="GO" id="GO:0004497">
    <property type="term" value="F:monooxygenase activity"/>
    <property type="evidence" value="ECO:0007669"/>
    <property type="project" value="UniProtKB-KW"/>
</dbReference>
<dbReference type="SUPFAM" id="SSF48264">
    <property type="entry name" value="Cytochrome P450"/>
    <property type="match status" value="1"/>
</dbReference>
<comment type="similarity">
    <text evidence="4">Belongs to the cytochrome P450 family.</text>
</comment>
<keyword evidence="6" id="KW-1185">Reference proteome</keyword>
<dbReference type="InterPro" id="IPR001128">
    <property type="entry name" value="Cyt_P450"/>
</dbReference>
<reference evidence="5 6" key="1">
    <citation type="journal article" date="2009" name="Genome Res.">
        <title>Comparative genomics of protoploid Saccharomycetaceae.</title>
        <authorList>
            <consortium name="The Genolevures Consortium"/>
            <person name="Souciet J.-L."/>
            <person name="Dujon B."/>
            <person name="Gaillardin C."/>
            <person name="Johnston M."/>
            <person name="Baret P.V."/>
            <person name="Cliften P."/>
            <person name="Sherman D.J."/>
            <person name="Weissenbach J."/>
            <person name="Westhof E."/>
            <person name="Wincker P."/>
            <person name="Jubin C."/>
            <person name="Poulain J."/>
            <person name="Barbe V."/>
            <person name="Segurens B."/>
            <person name="Artiguenave F."/>
            <person name="Anthouard V."/>
            <person name="Vacherie B."/>
            <person name="Val M.-E."/>
            <person name="Fulton R.S."/>
            <person name="Minx P."/>
            <person name="Wilson R."/>
            <person name="Durrens P."/>
            <person name="Jean G."/>
            <person name="Marck C."/>
            <person name="Martin T."/>
            <person name="Nikolski M."/>
            <person name="Rolland T."/>
            <person name="Seret M.-L."/>
            <person name="Casaregola S."/>
            <person name="Despons L."/>
            <person name="Fairhead C."/>
            <person name="Fischer G."/>
            <person name="Lafontaine I."/>
            <person name="Leh V."/>
            <person name="Lemaire M."/>
            <person name="de Montigny J."/>
            <person name="Neuveglise C."/>
            <person name="Thierry A."/>
            <person name="Blanc-Lenfle I."/>
            <person name="Bleykasten C."/>
            <person name="Diffels J."/>
            <person name="Fritsch E."/>
            <person name="Frangeul L."/>
            <person name="Goeffon A."/>
            <person name="Jauniaux N."/>
            <person name="Kachouri-Lafond R."/>
            <person name="Payen C."/>
            <person name="Potier S."/>
            <person name="Pribylova L."/>
            <person name="Ozanne C."/>
            <person name="Richard G.-F."/>
            <person name="Sacerdot C."/>
            <person name="Straub M.-L."/>
            <person name="Talla E."/>
        </authorList>
    </citation>
    <scope>NUCLEOTIDE SEQUENCE [LARGE SCALE GENOMIC DNA]</scope>
    <source>
        <strain evidence="6">ATCC 56472 / CBS 6340 / NRRL Y-8284</strain>
    </source>
</reference>
<evidence type="ECO:0000313" key="5">
    <source>
        <dbReference type="EMBL" id="CAR24727.1"/>
    </source>
</evidence>